<gene>
    <name evidence="1" type="ORF">Gorai_018858</name>
</gene>
<dbReference type="Proteomes" id="UP000593578">
    <property type="component" value="Unassembled WGS sequence"/>
</dbReference>
<accession>A0A7J8PLG6</accession>
<sequence>ELAGHELSDNIDICLGEVGKIIEESSGSLPLLGNAVEPYTGIELKSRDDAKEFYVVHSRRICFKVRIHHN</sequence>
<evidence type="ECO:0000313" key="1">
    <source>
        <dbReference type="EMBL" id="MBA0590141.1"/>
    </source>
</evidence>
<dbReference type="AlphaFoldDB" id="A0A7J8PLG6"/>
<feature type="non-terminal residue" evidence="1">
    <location>
        <position position="1"/>
    </location>
</feature>
<name>A0A7J8PLG6_GOSRA</name>
<reference evidence="1 2" key="1">
    <citation type="journal article" date="2019" name="Genome Biol. Evol.">
        <title>Insights into the evolution of the New World diploid cottons (Gossypium, subgenus Houzingenia) based on genome sequencing.</title>
        <authorList>
            <person name="Grover C.E."/>
            <person name="Arick M.A. 2nd"/>
            <person name="Thrash A."/>
            <person name="Conover J.L."/>
            <person name="Sanders W.S."/>
            <person name="Peterson D.G."/>
            <person name="Frelichowski J.E."/>
            <person name="Scheffler J.A."/>
            <person name="Scheffler B.E."/>
            <person name="Wendel J.F."/>
        </authorList>
    </citation>
    <scope>NUCLEOTIDE SEQUENCE [LARGE SCALE GENOMIC DNA]</scope>
    <source>
        <strain evidence="1">8</strain>
        <tissue evidence="1">Leaf</tissue>
    </source>
</reference>
<evidence type="ECO:0000313" key="2">
    <source>
        <dbReference type="Proteomes" id="UP000593578"/>
    </source>
</evidence>
<proteinExistence type="predicted"/>
<dbReference type="EMBL" id="JABEZZ010000007">
    <property type="protein sequence ID" value="MBA0590141.1"/>
    <property type="molecule type" value="Genomic_DNA"/>
</dbReference>
<protein>
    <submittedName>
        <fullName evidence="1">Uncharacterized protein</fullName>
    </submittedName>
</protein>
<comment type="caution">
    <text evidence="1">The sequence shown here is derived from an EMBL/GenBank/DDBJ whole genome shotgun (WGS) entry which is preliminary data.</text>
</comment>
<organism evidence="1 2">
    <name type="scientific">Gossypium raimondii</name>
    <name type="common">Peruvian cotton</name>
    <name type="synonym">Gossypium klotzschianum subsp. raimondii</name>
    <dbReference type="NCBI Taxonomy" id="29730"/>
    <lineage>
        <taxon>Eukaryota</taxon>
        <taxon>Viridiplantae</taxon>
        <taxon>Streptophyta</taxon>
        <taxon>Embryophyta</taxon>
        <taxon>Tracheophyta</taxon>
        <taxon>Spermatophyta</taxon>
        <taxon>Magnoliopsida</taxon>
        <taxon>eudicotyledons</taxon>
        <taxon>Gunneridae</taxon>
        <taxon>Pentapetalae</taxon>
        <taxon>rosids</taxon>
        <taxon>malvids</taxon>
        <taxon>Malvales</taxon>
        <taxon>Malvaceae</taxon>
        <taxon>Malvoideae</taxon>
        <taxon>Gossypium</taxon>
    </lineage>
</organism>